<dbReference type="PANTHER" id="PTHR23407:SF1">
    <property type="entry name" value="5-FORMYLTETRAHYDROFOLATE CYCLO-LIGASE"/>
    <property type="match status" value="1"/>
</dbReference>
<reference evidence="6" key="1">
    <citation type="submission" date="2021-06" db="EMBL/GenBank/DDBJ databases">
        <authorList>
            <person name="Kallberg Y."/>
            <person name="Tangrot J."/>
            <person name="Rosling A."/>
        </authorList>
    </citation>
    <scope>NUCLEOTIDE SEQUENCE</scope>
    <source>
        <strain evidence="6">FL966</strain>
    </source>
</reference>
<accession>A0A9N9DR79</accession>
<keyword evidence="7" id="KW-1185">Reference proteome</keyword>
<dbReference type="Pfam" id="PF01812">
    <property type="entry name" value="5-FTHF_cyc-lig"/>
    <property type="match status" value="1"/>
</dbReference>
<dbReference type="Proteomes" id="UP000789759">
    <property type="component" value="Unassembled WGS sequence"/>
</dbReference>
<dbReference type="PANTHER" id="PTHR23407">
    <property type="entry name" value="ATPASE INHIBITOR/5-FORMYLTETRAHYDROFOLATE CYCLO-LIGASE"/>
    <property type="match status" value="1"/>
</dbReference>
<evidence type="ECO:0000256" key="5">
    <source>
        <dbReference type="ARBA" id="ARBA00038966"/>
    </source>
</evidence>
<dbReference type="InterPro" id="IPR037171">
    <property type="entry name" value="NagB/RpiA_transferase-like"/>
</dbReference>
<dbReference type="GO" id="GO:0005524">
    <property type="term" value="F:ATP binding"/>
    <property type="evidence" value="ECO:0007669"/>
    <property type="project" value="UniProtKB-KW"/>
</dbReference>
<comment type="similarity">
    <text evidence="1">Belongs to the 5-formyltetrahydrofolate cyclo-ligase family.</text>
</comment>
<dbReference type="AlphaFoldDB" id="A0A9N9DR79"/>
<gene>
    <name evidence="6" type="ORF">CPELLU_LOCUS9055</name>
</gene>
<dbReference type="GO" id="GO:0030272">
    <property type="term" value="F:5-formyltetrahydrofolate cyclo-ligase activity"/>
    <property type="evidence" value="ECO:0007669"/>
    <property type="project" value="UniProtKB-EC"/>
</dbReference>
<protein>
    <recommendedName>
        <fullName evidence="5">5-formyltetrahydrofolate cyclo-ligase</fullName>
        <ecNumber evidence="5">6.3.3.2</ecNumber>
    </recommendedName>
</protein>
<keyword evidence="2" id="KW-0547">Nucleotide-binding</keyword>
<dbReference type="GO" id="GO:0035999">
    <property type="term" value="P:tetrahydrofolate interconversion"/>
    <property type="evidence" value="ECO:0007669"/>
    <property type="project" value="TreeGrafter"/>
</dbReference>
<evidence type="ECO:0000256" key="4">
    <source>
        <dbReference type="ARBA" id="ARBA00036539"/>
    </source>
</evidence>
<dbReference type="EC" id="6.3.3.2" evidence="5"/>
<dbReference type="InterPro" id="IPR024185">
    <property type="entry name" value="FTHF_cligase-like_sf"/>
</dbReference>
<dbReference type="EMBL" id="CAJVQA010006715">
    <property type="protein sequence ID" value="CAG8645199.1"/>
    <property type="molecule type" value="Genomic_DNA"/>
</dbReference>
<sequence>MSQQGNTLTKKFNRREIMAMLKLLNGLSSDKIAKDSILITTRIMYSEEYQKSRSIAVYLSGPNEFSTESIIHDIFSNGKKCYVPSRIGERMEMVKLESLEDYRSIGPNNLDELGFLKHNNQNREIGIAYDFNGNRLSNDNGSYDGYLARCQKWTTPPKTMAPAFDVQILREEELPVTEYAQKPDIILTPTQLRGSRYTGYCFVRRIIMEPNYDLL</sequence>
<comment type="caution">
    <text evidence="6">The sequence shown here is derived from an EMBL/GenBank/DDBJ whole genome shotgun (WGS) entry which is preliminary data.</text>
</comment>
<evidence type="ECO:0000256" key="1">
    <source>
        <dbReference type="ARBA" id="ARBA00010638"/>
    </source>
</evidence>
<dbReference type="OrthoDB" id="2015992at2759"/>
<dbReference type="GO" id="GO:0005739">
    <property type="term" value="C:mitochondrion"/>
    <property type="evidence" value="ECO:0007669"/>
    <property type="project" value="TreeGrafter"/>
</dbReference>
<proteinExistence type="inferred from homology"/>
<dbReference type="Gene3D" id="3.40.50.10420">
    <property type="entry name" value="NagB/RpiA/CoA transferase-like"/>
    <property type="match status" value="1"/>
</dbReference>
<evidence type="ECO:0000313" key="7">
    <source>
        <dbReference type="Proteomes" id="UP000789759"/>
    </source>
</evidence>
<name>A0A9N9DR79_9GLOM</name>
<dbReference type="GO" id="GO:0009396">
    <property type="term" value="P:folic acid-containing compound biosynthetic process"/>
    <property type="evidence" value="ECO:0007669"/>
    <property type="project" value="TreeGrafter"/>
</dbReference>
<keyword evidence="3" id="KW-0067">ATP-binding</keyword>
<evidence type="ECO:0000313" key="6">
    <source>
        <dbReference type="EMBL" id="CAG8645199.1"/>
    </source>
</evidence>
<organism evidence="6 7">
    <name type="scientific">Cetraspora pellucida</name>
    <dbReference type="NCBI Taxonomy" id="1433469"/>
    <lineage>
        <taxon>Eukaryota</taxon>
        <taxon>Fungi</taxon>
        <taxon>Fungi incertae sedis</taxon>
        <taxon>Mucoromycota</taxon>
        <taxon>Glomeromycotina</taxon>
        <taxon>Glomeromycetes</taxon>
        <taxon>Diversisporales</taxon>
        <taxon>Gigasporaceae</taxon>
        <taxon>Cetraspora</taxon>
    </lineage>
</organism>
<evidence type="ECO:0000256" key="3">
    <source>
        <dbReference type="ARBA" id="ARBA00022840"/>
    </source>
</evidence>
<dbReference type="InterPro" id="IPR002698">
    <property type="entry name" value="FTHF_cligase"/>
</dbReference>
<evidence type="ECO:0000256" key="2">
    <source>
        <dbReference type="ARBA" id="ARBA00022741"/>
    </source>
</evidence>
<dbReference type="SUPFAM" id="SSF100950">
    <property type="entry name" value="NagB/RpiA/CoA transferase-like"/>
    <property type="match status" value="1"/>
</dbReference>
<comment type="catalytic activity">
    <reaction evidence="4">
        <text>(6S)-5-formyl-5,6,7,8-tetrahydrofolate + ATP = (6R)-5,10-methenyltetrahydrofolate + ADP + phosphate</text>
        <dbReference type="Rhea" id="RHEA:10488"/>
        <dbReference type="ChEBI" id="CHEBI:30616"/>
        <dbReference type="ChEBI" id="CHEBI:43474"/>
        <dbReference type="ChEBI" id="CHEBI:57455"/>
        <dbReference type="ChEBI" id="CHEBI:57457"/>
        <dbReference type="ChEBI" id="CHEBI:456216"/>
        <dbReference type="EC" id="6.3.3.2"/>
    </reaction>
</comment>